<sequence>MTKHVTTYMHILTNHISEALRLHGNLETFNQQGLQKLNGRVTSWFFRFSDHTGLSVLRQVLLKQNRLDLLRQKCESLIEMCC</sequence>
<accession>A0A9Q0YFE4</accession>
<dbReference type="EMBL" id="JAIZAY010001299">
    <property type="protein sequence ID" value="KAJ8017626.1"/>
    <property type="molecule type" value="Genomic_DNA"/>
</dbReference>
<gene>
    <name evidence="1" type="ORF">HOLleu_44827</name>
</gene>
<protein>
    <submittedName>
        <fullName evidence="1">Uncharacterized protein</fullName>
    </submittedName>
</protein>
<proteinExistence type="predicted"/>
<dbReference type="AlphaFoldDB" id="A0A9Q0YFE4"/>
<keyword evidence="2" id="KW-1185">Reference proteome</keyword>
<name>A0A9Q0YFE4_HOLLE</name>
<dbReference type="Proteomes" id="UP001152320">
    <property type="component" value="Unassembled WGS sequence"/>
</dbReference>
<organism evidence="1 2">
    <name type="scientific">Holothuria leucospilota</name>
    <name type="common">Black long sea cucumber</name>
    <name type="synonym">Mertensiothuria leucospilota</name>
    <dbReference type="NCBI Taxonomy" id="206669"/>
    <lineage>
        <taxon>Eukaryota</taxon>
        <taxon>Metazoa</taxon>
        <taxon>Echinodermata</taxon>
        <taxon>Eleutherozoa</taxon>
        <taxon>Echinozoa</taxon>
        <taxon>Holothuroidea</taxon>
        <taxon>Aspidochirotacea</taxon>
        <taxon>Aspidochirotida</taxon>
        <taxon>Holothuriidae</taxon>
        <taxon>Holothuria</taxon>
    </lineage>
</organism>
<dbReference type="OrthoDB" id="5982080at2759"/>
<comment type="caution">
    <text evidence="1">The sequence shown here is derived from an EMBL/GenBank/DDBJ whole genome shotgun (WGS) entry which is preliminary data.</text>
</comment>
<evidence type="ECO:0000313" key="1">
    <source>
        <dbReference type="EMBL" id="KAJ8017626.1"/>
    </source>
</evidence>
<reference evidence="1" key="1">
    <citation type="submission" date="2021-10" db="EMBL/GenBank/DDBJ databases">
        <title>Tropical sea cucumber genome reveals ecological adaptation and Cuvierian tubules defense mechanism.</title>
        <authorList>
            <person name="Chen T."/>
        </authorList>
    </citation>
    <scope>NUCLEOTIDE SEQUENCE</scope>
    <source>
        <strain evidence="1">Nanhai2018</strain>
        <tissue evidence="1">Muscle</tissue>
    </source>
</reference>
<evidence type="ECO:0000313" key="2">
    <source>
        <dbReference type="Proteomes" id="UP001152320"/>
    </source>
</evidence>